<dbReference type="Pfam" id="PF20414">
    <property type="entry name" value="DUF6698"/>
    <property type="match status" value="1"/>
</dbReference>
<dbReference type="Proteomes" id="UP000613580">
    <property type="component" value="Unassembled WGS sequence"/>
</dbReference>
<evidence type="ECO:0000313" key="3">
    <source>
        <dbReference type="Proteomes" id="UP000613580"/>
    </source>
</evidence>
<reference evidence="2" key="1">
    <citation type="submission" date="2020-05" db="EMBL/GenBank/DDBJ databases">
        <title>Mycena genomes resolve the evolution of fungal bioluminescence.</title>
        <authorList>
            <person name="Tsai I.J."/>
        </authorList>
    </citation>
    <scope>NUCLEOTIDE SEQUENCE</scope>
    <source>
        <strain evidence="2">110903Hualien_Pintung</strain>
    </source>
</reference>
<dbReference type="EMBL" id="JACAZE010000034">
    <property type="protein sequence ID" value="KAF7288472.1"/>
    <property type="molecule type" value="Genomic_DNA"/>
</dbReference>
<name>A0A8H6RX28_MYCCL</name>
<dbReference type="AlphaFoldDB" id="A0A8H6RX28"/>
<evidence type="ECO:0000313" key="2">
    <source>
        <dbReference type="EMBL" id="KAF7288472.1"/>
    </source>
</evidence>
<feature type="compositionally biased region" description="Basic and acidic residues" evidence="1">
    <location>
        <begin position="662"/>
        <end position="671"/>
    </location>
</feature>
<dbReference type="OrthoDB" id="3049390at2759"/>
<evidence type="ECO:0000256" key="1">
    <source>
        <dbReference type="SAM" id="MobiDB-lite"/>
    </source>
</evidence>
<sequence length="1012" mass="114668">MMFGEIQHSIVDAREYVKEPFADPGFNRFTKNLTAEEKALLTEKRRNERNVDAYTALKRLAPQIESKIGNKECVRLDLRRNLRKLAPNYYIRAFYEDYTGDTSNVQQGFLKSPLLVNLWRAFFVASDAEQEEETENAAPVEDTSRTVRKSVADLLAFNGVVPPRTIAYTAVMCSTPTVLWILEVAGREPRRGTFTNAREAVIAEVIRSENECRRLRVAWIFRIGDFFLAWRDLCDDIHRVLAEGHLEILRYRCPNAELVTDRETLRLLEPTLATILLETFNRLLELRDRSPIPSRETNVFGHSAEDEPLFVYDYEGNVVDHDVLYESEEEDDYRLEFRQSVLRSRLSLVKAEPDGEDEWEEDSEPRWIFPAPRRVSHKKYTRRPDPDLPTTRPEQEQFFNNIDRIATISFSPDTPEADRDLPSFIKAMQVLKFIAASPRRAKTYYPVMARLMHRGTGLEILNNTLANSYRYSDWPTTIGILLDDLLKHAGITLPPVPAPPPAQWPKFRPHNAKALLQLLGQFPELLCLRAEPLHIFLFASEFAKILNYGKSTQFRQTNAKAELIYSQLCSSTFFKKPDERGRIYHPTFALLLRLSHQLRRLTQLVERSVFHPAQYRQLALESGAEALEHRLAVSVSLDPPTLTNVVAVDSASASDVSSSDSEELRDAEAAGKRAKGPPPGRSKKARVDPVPDEGDVKWAEFAVPSAFPEPEHLQPGPQAQYAAPQSRSGCPRCRQLRPVDHCLRYLWVFHQPHDRLAAVRGRAMTDAPPEDRLPCLVEGEETDWTMEKDLGFPIVVIRPRPDVFARGCQTDTTIMIDAERREQVGGTRYQAFSEPVLDILRQDAVELCTFGVKRGLPFQKLGYGKMAGPLGEAAPTGGSAMQAMGLTAKQDVNTPEGIASAFKVAQDAHIMEVVSRSLIPGRRLITNELAERSGMSRLGSAIGNMYYCFNFMAPIHLDDDASAKEKDFKGGELQPCVQLEKSGCKPGEFDFYYLRWGIRVETVVNMGVQWAT</sequence>
<accession>A0A8H6RX28</accession>
<dbReference type="InterPro" id="IPR046521">
    <property type="entry name" value="DUF6698"/>
</dbReference>
<protein>
    <submittedName>
        <fullName evidence="2">Uncharacterized protein</fullName>
    </submittedName>
</protein>
<feature type="compositionally biased region" description="Low complexity" evidence="1">
    <location>
        <begin position="714"/>
        <end position="725"/>
    </location>
</feature>
<proteinExistence type="predicted"/>
<feature type="region of interest" description="Disordered" evidence="1">
    <location>
        <begin position="650"/>
        <end position="691"/>
    </location>
</feature>
<organism evidence="2 3">
    <name type="scientific">Mycena chlorophos</name>
    <name type="common">Agaric fungus</name>
    <name type="synonym">Agaricus chlorophos</name>
    <dbReference type="NCBI Taxonomy" id="658473"/>
    <lineage>
        <taxon>Eukaryota</taxon>
        <taxon>Fungi</taxon>
        <taxon>Dikarya</taxon>
        <taxon>Basidiomycota</taxon>
        <taxon>Agaricomycotina</taxon>
        <taxon>Agaricomycetes</taxon>
        <taxon>Agaricomycetidae</taxon>
        <taxon>Agaricales</taxon>
        <taxon>Marasmiineae</taxon>
        <taxon>Mycenaceae</taxon>
        <taxon>Mycena</taxon>
    </lineage>
</organism>
<comment type="caution">
    <text evidence="2">The sequence shown here is derived from an EMBL/GenBank/DDBJ whole genome shotgun (WGS) entry which is preliminary data.</text>
</comment>
<feature type="compositionally biased region" description="Low complexity" evidence="1">
    <location>
        <begin position="650"/>
        <end position="659"/>
    </location>
</feature>
<gene>
    <name evidence="2" type="ORF">HMN09_01389400</name>
</gene>
<feature type="region of interest" description="Disordered" evidence="1">
    <location>
        <begin position="708"/>
        <end position="729"/>
    </location>
</feature>
<keyword evidence="3" id="KW-1185">Reference proteome</keyword>